<evidence type="ECO:0000313" key="3">
    <source>
        <dbReference type="Proteomes" id="UP000612680"/>
    </source>
</evidence>
<evidence type="ECO:0000313" key="2">
    <source>
        <dbReference type="EMBL" id="QRQ99558.1"/>
    </source>
</evidence>
<proteinExistence type="predicted"/>
<organism evidence="2 3">
    <name type="scientific">Dyadobacter sandarakinus</name>
    <dbReference type="NCBI Taxonomy" id="2747268"/>
    <lineage>
        <taxon>Bacteria</taxon>
        <taxon>Pseudomonadati</taxon>
        <taxon>Bacteroidota</taxon>
        <taxon>Cytophagia</taxon>
        <taxon>Cytophagales</taxon>
        <taxon>Spirosomataceae</taxon>
        <taxon>Dyadobacter</taxon>
    </lineage>
</organism>
<protein>
    <recommendedName>
        <fullName evidence="4">Lipocalin-like domain-containing protein</fullName>
    </recommendedName>
</protein>
<gene>
    <name evidence="2" type="ORF">HWI92_00825</name>
</gene>
<evidence type="ECO:0000256" key="1">
    <source>
        <dbReference type="SAM" id="SignalP"/>
    </source>
</evidence>
<reference evidence="2 3" key="1">
    <citation type="submission" date="2020-06" db="EMBL/GenBank/DDBJ databases">
        <title>Dyadobacter sandarakinus sp. nov., isolated from the soil of the Arctic Yellow River Station.</title>
        <authorList>
            <person name="Zhang Y."/>
            <person name="Peng F."/>
        </authorList>
    </citation>
    <scope>NUCLEOTIDE SEQUENCE [LARGE SCALE GENOMIC DNA]</scope>
    <source>
        <strain evidence="2 3">Q3-56</strain>
    </source>
</reference>
<feature type="chain" id="PRO_5045304659" description="Lipocalin-like domain-containing protein" evidence="1">
    <location>
        <begin position="21"/>
        <end position="156"/>
    </location>
</feature>
<keyword evidence="3" id="KW-1185">Reference proteome</keyword>
<dbReference type="RefSeq" id="WP_204660319.1">
    <property type="nucleotide sequence ID" value="NZ_CP056775.1"/>
</dbReference>
<feature type="signal peptide" evidence="1">
    <location>
        <begin position="1"/>
        <end position="20"/>
    </location>
</feature>
<dbReference type="Proteomes" id="UP000612680">
    <property type="component" value="Chromosome"/>
</dbReference>
<evidence type="ECO:0008006" key="4">
    <source>
        <dbReference type="Google" id="ProtNLM"/>
    </source>
</evidence>
<keyword evidence="1" id="KW-0732">Signal</keyword>
<accession>A0ABX7I0N2</accession>
<sequence length="156" mass="17184">MRAKAFLSAILFMATTFLPACDRKAGNVQEAVAILTDAKKWRIDQILVNDAVTFRDGKMLTQFGGVQFESYMETVELRPDGTFSGVFKGAAGPFLLQWKAEQENISITDPKTTQKGGEWLITPADVSPGGFTMTTRSTAYDYPNMTKIALKFKPAS</sequence>
<dbReference type="EMBL" id="CP056775">
    <property type="protein sequence ID" value="QRQ99558.1"/>
    <property type="molecule type" value="Genomic_DNA"/>
</dbReference>
<name>A0ABX7I0N2_9BACT</name>